<dbReference type="OrthoDB" id="9794403at2"/>
<evidence type="ECO:0000313" key="2">
    <source>
        <dbReference type="EMBL" id="TMP83327.1"/>
    </source>
</evidence>
<comment type="caution">
    <text evidence="2">The sequence shown here is derived from an EMBL/GenBank/DDBJ whole genome shotgun (WGS) entry which is preliminary data.</text>
</comment>
<dbReference type="GO" id="GO:0043565">
    <property type="term" value="F:sequence-specific DNA binding"/>
    <property type="evidence" value="ECO:0007669"/>
    <property type="project" value="TreeGrafter"/>
</dbReference>
<dbReference type="InterPro" id="IPR036515">
    <property type="entry name" value="Transposase_17_sf"/>
</dbReference>
<evidence type="ECO:0000259" key="1">
    <source>
        <dbReference type="SMART" id="SM01321"/>
    </source>
</evidence>
<sequence length="152" mass="17722">MFSAINLRKGRVSIPGRYYAITITTHDRRAIFTRLPVNQLLGQEIYKLEDKQYADVIAYTIMPDHIHLLIKLGSTLELGQVIKFFKGRTATLLRNTVTGKVWQKGYYDTCIRREEELLNQARYIVANPLRKGLCERVSDYSYWDCIFLNDAK</sequence>
<dbReference type="RefSeq" id="WP_138566260.1">
    <property type="nucleotide sequence ID" value="NZ_PNCM01000007.1"/>
</dbReference>
<dbReference type="Gene3D" id="3.30.70.1290">
    <property type="entry name" value="Transposase IS200-like"/>
    <property type="match status" value="1"/>
</dbReference>
<dbReference type="SUPFAM" id="SSF143422">
    <property type="entry name" value="Transposase IS200-like"/>
    <property type="match status" value="1"/>
</dbReference>
<name>A0A5S3YZT2_9GAMM</name>
<organism evidence="2 3">
    <name type="scientific">Pseudoalteromonas phenolica</name>
    <dbReference type="NCBI Taxonomy" id="161398"/>
    <lineage>
        <taxon>Bacteria</taxon>
        <taxon>Pseudomonadati</taxon>
        <taxon>Pseudomonadota</taxon>
        <taxon>Gammaproteobacteria</taxon>
        <taxon>Alteromonadales</taxon>
        <taxon>Pseudoalteromonadaceae</taxon>
        <taxon>Pseudoalteromonas</taxon>
    </lineage>
</organism>
<accession>A0A5S3YZT2</accession>
<proteinExistence type="predicted"/>
<dbReference type="InterPro" id="IPR002686">
    <property type="entry name" value="Transposase_17"/>
</dbReference>
<reference evidence="3" key="2">
    <citation type="submission" date="2019-06" db="EMBL/GenBank/DDBJ databases">
        <title>Co-occurence of chitin degradation, pigmentation and bioactivity in marine Pseudoalteromonas.</title>
        <authorList>
            <person name="Sonnenschein E.C."/>
            <person name="Bech P.K."/>
        </authorList>
    </citation>
    <scope>NUCLEOTIDE SEQUENCE [LARGE SCALE GENOMIC DNA]</scope>
    <source>
        <strain evidence="3">S1189</strain>
    </source>
</reference>
<feature type="domain" description="Transposase IS200-like" evidence="1">
    <location>
        <begin position="14"/>
        <end position="127"/>
    </location>
</feature>
<dbReference type="PANTHER" id="PTHR36966:SF1">
    <property type="entry name" value="REP-ASSOCIATED TYROSINE TRANSPOSASE"/>
    <property type="match status" value="1"/>
</dbReference>
<protein>
    <submittedName>
        <fullName evidence="2">Transposase</fullName>
    </submittedName>
</protein>
<reference evidence="2 3" key="1">
    <citation type="submission" date="2017-12" db="EMBL/GenBank/DDBJ databases">
        <authorList>
            <person name="Paulsen S."/>
            <person name="Gram L.K."/>
        </authorList>
    </citation>
    <scope>NUCLEOTIDE SEQUENCE [LARGE SCALE GENOMIC DNA]</scope>
    <source>
        <strain evidence="2 3">S1189</strain>
    </source>
</reference>
<dbReference type="SMART" id="SM01321">
    <property type="entry name" value="Y1_Tnp"/>
    <property type="match status" value="1"/>
</dbReference>
<gene>
    <name evidence="2" type="ORF">CWB73_02320</name>
</gene>
<dbReference type="AlphaFoldDB" id="A0A5S3YZT2"/>
<dbReference type="Proteomes" id="UP000307362">
    <property type="component" value="Unassembled WGS sequence"/>
</dbReference>
<dbReference type="PANTHER" id="PTHR36966">
    <property type="entry name" value="REP-ASSOCIATED TYROSINE TRANSPOSASE"/>
    <property type="match status" value="1"/>
</dbReference>
<dbReference type="GO" id="GO:0006313">
    <property type="term" value="P:DNA transposition"/>
    <property type="evidence" value="ECO:0007669"/>
    <property type="project" value="InterPro"/>
</dbReference>
<evidence type="ECO:0000313" key="3">
    <source>
        <dbReference type="Proteomes" id="UP000307362"/>
    </source>
</evidence>
<dbReference type="InterPro" id="IPR052715">
    <property type="entry name" value="RAYT_transposase"/>
</dbReference>
<dbReference type="GO" id="GO:0004803">
    <property type="term" value="F:transposase activity"/>
    <property type="evidence" value="ECO:0007669"/>
    <property type="project" value="InterPro"/>
</dbReference>
<dbReference type="EMBL" id="PNCM01000007">
    <property type="protein sequence ID" value="TMP83327.1"/>
    <property type="molecule type" value="Genomic_DNA"/>
</dbReference>
<dbReference type="Pfam" id="PF01797">
    <property type="entry name" value="Y1_Tnp"/>
    <property type="match status" value="1"/>
</dbReference>
<dbReference type="NCBIfam" id="NF047646">
    <property type="entry name" value="REP_Tyr_transpos"/>
    <property type="match status" value="1"/>
</dbReference>